<sequence>MFLSRQLTAILHSISKAHGAGSTLSRSQSLIRKQTSPIDLRPSDILIERFIAWKAIVKQLVLYFQGLADIQNHTAKELIKLGGVIQLPFRAGNQFLGEGGLQDVFYLMREEGVRAVAEEHAGFGRTIEGSIVRHLEKLRGEIKMHVKNIQNDTGKLATTVSPTLATSISTYKNTPLALASHPKSDPLIANMDVQRQLRKQVNAENLLQKSIIITQANSATFEQGIVSAIQSAWATYEEWRVRMQEAVSRHQGALGQAFAALDPTLEWVSFSARTDHLLDPETPLRNPQNIKYPSKDDPSVLSVHEGVLIRKKRYTRRWVEAEYVLTPAGFLHELRRKGDAGEDGETTPVFSLFLPLCTLGPPSSSRGGVHKFHIETTKDGSGSLGKTGSRSTTTSSIRRSLSLGKSKSSGGGGSEHAWTFKCRSREEMMEWWNDIRMLCARYLVASEQIERSGPVEAAVRAAGYDEEEEEGSEEGETEYESGEEGSSVSESSNDGDNGTIPGAYGYEEGPPGYSHMNGHGEKLGEVGENGFPIDKKSTHSKRLSSDNHNHDDNDNEVSVSRRPSGSSSRRSKRQMDKSKAEDPVDAEDNAAVGEGNGSRFMERI</sequence>
<dbReference type="PANTHER" id="PTHR31941:SF1">
    <property type="entry name" value="CYTOSKELETAL SIGNALING PROTEIN SLM1"/>
    <property type="match status" value="1"/>
</dbReference>
<evidence type="ECO:0000256" key="1">
    <source>
        <dbReference type="ARBA" id="ARBA00022553"/>
    </source>
</evidence>
<dbReference type="InterPro" id="IPR001849">
    <property type="entry name" value="PH_domain"/>
</dbReference>
<keyword evidence="1" id="KW-0597">Phosphoprotein</keyword>
<dbReference type="AlphaFoldDB" id="A0A6A4I1J0"/>
<dbReference type="InterPro" id="IPR046869">
    <property type="entry name" value="SLM1/RGC1-like_PH"/>
</dbReference>
<feature type="domain" description="PH" evidence="3">
    <location>
        <begin position="302"/>
        <end position="442"/>
    </location>
</feature>
<feature type="region of interest" description="Disordered" evidence="2">
    <location>
        <begin position="375"/>
        <end position="417"/>
    </location>
</feature>
<dbReference type="Pfam" id="PF20400">
    <property type="entry name" value="BAR_4"/>
    <property type="match status" value="1"/>
</dbReference>
<dbReference type="Gene3D" id="1.20.1270.60">
    <property type="entry name" value="Arfaptin homology (AH) domain/BAR domain"/>
    <property type="match status" value="1"/>
</dbReference>
<proteinExistence type="predicted"/>
<keyword evidence="5" id="KW-1185">Reference proteome</keyword>
<feature type="compositionally biased region" description="Low complexity" evidence="2">
    <location>
        <begin position="380"/>
        <end position="408"/>
    </location>
</feature>
<evidence type="ECO:0000256" key="2">
    <source>
        <dbReference type="SAM" id="MobiDB-lite"/>
    </source>
</evidence>
<feature type="compositionally biased region" description="Basic and acidic residues" evidence="2">
    <location>
        <begin position="533"/>
        <end position="552"/>
    </location>
</feature>
<organism evidence="4 5">
    <name type="scientific">Gymnopus androsaceus JB14</name>
    <dbReference type="NCBI Taxonomy" id="1447944"/>
    <lineage>
        <taxon>Eukaryota</taxon>
        <taxon>Fungi</taxon>
        <taxon>Dikarya</taxon>
        <taxon>Basidiomycota</taxon>
        <taxon>Agaricomycotina</taxon>
        <taxon>Agaricomycetes</taxon>
        <taxon>Agaricomycetidae</taxon>
        <taxon>Agaricales</taxon>
        <taxon>Marasmiineae</taxon>
        <taxon>Omphalotaceae</taxon>
        <taxon>Gymnopus</taxon>
    </lineage>
</organism>
<dbReference type="InterPro" id="IPR046868">
    <property type="entry name" value="BAR_4"/>
</dbReference>
<dbReference type="SUPFAM" id="SSF50729">
    <property type="entry name" value="PH domain-like"/>
    <property type="match status" value="1"/>
</dbReference>
<feature type="compositionally biased region" description="Acidic residues" evidence="2">
    <location>
        <begin position="464"/>
        <end position="483"/>
    </location>
</feature>
<feature type="compositionally biased region" description="Low complexity" evidence="2">
    <location>
        <begin position="501"/>
        <end position="513"/>
    </location>
</feature>
<evidence type="ECO:0000313" key="5">
    <source>
        <dbReference type="Proteomes" id="UP000799118"/>
    </source>
</evidence>
<dbReference type="Pfam" id="PF20399">
    <property type="entry name" value="PH_20"/>
    <property type="match status" value="1"/>
</dbReference>
<evidence type="ECO:0000259" key="3">
    <source>
        <dbReference type="SMART" id="SM00233"/>
    </source>
</evidence>
<accession>A0A6A4I1J0</accession>
<feature type="compositionally biased region" description="Basic and acidic residues" evidence="2">
    <location>
        <begin position="573"/>
        <end position="582"/>
    </location>
</feature>
<dbReference type="EMBL" id="ML769421">
    <property type="protein sequence ID" value="KAE9403843.1"/>
    <property type="molecule type" value="Genomic_DNA"/>
</dbReference>
<dbReference type="InterPro" id="IPR027267">
    <property type="entry name" value="AH/BAR_dom_sf"/>
</dbReference>
<feature type="region of interest" description="Disordered" evidence="2">
    <location>
        <begin position="453"/>
        <end position="604"/>
    </location>
</feature>
<dbReference type="OrthoDB" id="5598057at2759"/>
<dbReference type="Gene3D" id="2.30.29.30">
    <property type="entry name" value="Pleckstrin-homology domain (PH domain)/Phosphotyrosine-binding domain (PTB)"/>
    <property type="match status" value="1"/>
</dbReference>
<evidence type="ECO:0000313" key="4">
    <source>
        <dbReference type="EMBL" id="KAE9403843.1"/>
    </source>
</evidence>
<dbReference type="PANTHER" id="PTHR31941">
    <property type="entry name" value="CYTOSKELETAL SIGNALING PROTEIN SLM1"/>
    <property type="match status" value="1"/>
</dbReference>
<reference evidence="4" key="1">
    <citation type="journal article" date="2019" name="Environ. Microbiol.">
        <title>Fungal ecological strategies reflected in gene transcription - a case study of two litter decomposers.</title>
        <authorList>
            <person name="Barbi F."/>
            <person name="Kohler A."/>
            <person name="Barry K."/>
            <person name="Baskaran P."/>
            <person name="Daum C."/>
            <person name="Fauchery L."/>
            <person name="Ihrmark K."/>
            <person name="Kuo A."/>
            <person name="LaButti K."/>
            <person name="Lipzen A."/>
            <person name="Morin E."/>
            <person name="Grigoriev I.V."/>
            <person name="Henrissat B."/>
            <person name="Lindahl B."/>
            <person name="Martin F."/>
        </authorList>
    </citation>
    <scope>NUCLEOTIDE SEQUENCE</scope>
    <source>
        <strain evidence="4">JB14</strain>
    </source>
</reference>
<name>A0A6A4I1J0_9AGAR</name>
<feature type="compositionally biased region" description="Low complexity" evidence="2">
    <location>
        <begin position="558"/>
        <end position="568"/>
    </location>
</feature>
<dbReference type="Proteomes" id="UP000799118">
    <property type="component" value="Unassembled WGS sequence"/>
</dbReference>
<dbReference type="SMART" id="SM00233">
    <property type="entry name" value="PH"/>
    <property type="match status" value="1"/>
</dbReference>
<gene>
    <name evidence="4" type="ORF">BT96DRAFT_917224</name>
</gene>
<dbReference type="InterPro" id="IPR011993">
    <property type="entry name" value="PH-like_dom_sf"/>
</dbReference>
<protein>
    <recommendedName>
        <fullName evidence="3">PH domain-containing protein</fullName>
    </recommendedName>
</protein>